<gene>
    <name evidence="1" type="ORF">CBU02nite_21680</name>
</gene>
<dbReference type="NCBIfam" id="TIGR01484">
    <property type="entry name" value="HAD-SF-IIB"/>
    <property type="match status" value="1"/>
</dbReference>
<dbReference type="SFLD" id="SFLDG01140">
    <property type="entry name" value="C2.B:_Phosphomannomutase_and_P"/>
    <property type="match status" value="1"/>
</dbReference>
<dbReference type="InterPro" id="IPR006379">
    <property type="entry name" value="HAD-SF_hydro_IIB"/>
</dbReference>
<dbReference type="Proteomes" id="UP000321089">
    <property type="component" value="Unassembled WGS sequence"/>
</dbReference>
<dbReference type="InterPro" id="IPR036412">
    <property type="entry name" value="HAD-like_sf"/>
</dbReference>
<evidence type="ECO:0000313" key="2">
    <source>
        <dbReference type="Proteomes" id="UP000321089"/>
    </source>
</evidence>
<dbReference type="RefSeq" id="WP_146868512.1">
    <property type="nucleotide sequence ID" value="NZ_BKBC01000029.1"/>
</dbReference>
<organism evidence="1 2">
    <name type="scientific">Clostridium butyricum</name>
    <dbReference type="NCBI Taxonomy" id="1492"/>
    <lineage>
        <taxon>Bacteria</taxon>
        <taxon>Bacillati</taxon>
        <taxon>Bacillota</taxon>
        <taxon>Clostridia</taxon>
        <taxon>Eubacteriales</taxon>
        <taxon>Clostridiaceae</taxon>
        <taxon>Clostridium</taxon>
    </lineage>
</organism>
<dbReference type="SUPFAM" id="SSF56784">
    <property type="entry name" value="HAD-like"/>
    <property type="match status" value="1"/>
</dbReference>
<dbReference type="GO" id="GO:0005829">
    <property type="term" value="C:cytosol"/>
    <property type="evidence" value="ECO:0007669"/>
    <property type="project" value="TreeGrafter"/>
</dbReference>
<dbReference type="PROSITE" id="PS01229">
    <property type="entry name" value="COF_2"/>
    <property type="match status" value="1"/>
</dbReference>
<dbReference type="PANTHER" id="PTHR10000:SF25">
    <property type="entry name" value="PHOSPHATASE YKRA-RELATED"/>
    <property type="match status" value="1"/>
</dbReference>
<dbReference type="InterPro" id="IPR023214">
    <property type="entry name" value="HAD_sf"/>
</dbReference>
<evidence type="ECO:0000313" key="1">
    <source>
        <dbReference type="EMBL" id="GEQ21662.1"/>
    </source>
</evidence>
<dbReference type="Pfam" id="PF08282">
    <property type="entry name" value="Hydrolase_3"/>
    <property type="match status" value="1"/>
</dbReference>
<dbReference type="NCBIfam" id="TIGR00099">
    <property type="entry name" value="Cof-subfamily"/>
    <property type="match status" value="1"/>
</dbReference>
<name>A0A512TN23_CLOBU</name>
<protein>
    <submittedName>
        <fullName evidence="1">Haloacid dehalogenase</fullName>
    </submittedName>
</protein>
<reference evidence="1 2" key="1">
    <citation type="submission" date="2019-07" db="EMBL/GenBank/DDBJ databases">
        <title>Whole genome shotgun sequence of Clostridium butyricum NBRC 3858.</title>
        <authorList>
            <person name="Hosoyama A."/>
            <person name="Uohara A."/>
            <person name="Ohji S."/>
            <person name="Ichikawa N."/>
        </authorList>
    </citation>
    <scope>NUCLEOTIDE SEQUENCE [LARGE SCALE GENOMIC DNA]</scope>
    <source>
        <strain evidence="1 2">NBRC 3858</strain>
    </source>
</reference>
<dbReference type="Gene3D" id="3.30.1240.10">
    <property type="match status" value="1"/>
</dbReference>
<dbReference type="AlphaFoldDB" id="A0A512TN23"/>
<comment type="caution">
    <text evidence="1">The sequence shown here is derived from an EMBL/GenBank/DDBJ whole genome shotgun (WGS) entry which is preliminary data.</text>
</comment>
<dbReference type="SFLD" id="SFLDS00003">
    <property type="entry name" value="Haloacid_Dehalogenase"/>
    <property type="match status" value="1"/>
</dbReference>
<proteinExistence type="predicted"/>
<dbReference type="GO" id="GO:0000287">
    <property type="term" value="F:magnesium ion binding"/>
    <property type="evidence" value="ECO:0007669"/>
    <property type="project" value="TreeGrafter"/>
</dbReference>
<dbReference type="EMBL" id="BKBC01000029">
    <property type="protein sequence ID" value="GEQ21662.1"/>
    <property type="molecule type" value="Genomic_DNA"/>
</dbReference>
<sequence>MKKAVFFDIDGTLLDTSKGVSKITSPVKDAIRELQNNDILVFVSSGRPYAFLNEDILNFGFDGYILMNGSLILLNDNKSNNLKPFYKNNIQKEHLKELICKFENYNMEYILEDEKYSYLKNDFKTQKAFYESIDISMKYIKHEYDIESINACKIEMHCLDEEAYHFCKTLEDDNFRYTYFDDFKLFELYSRKDTKASGIMRILDHFNIDIKSSFAFGDSHNDIEMLNAVGCGIVMGNALDEIKDHADKITKSVSEDGVAYGINNYILNK</sequence>
<dbReference type="GO" id="GO:0016791">
    <property type="term" value="F:phosphatase activity"/>
    <property type="evidence" value="ECO:0007669"/>
    <property type="project" value="TreeGrafter"/>
</dbReference>
<accession>A0A512TN23</accession>
<dbReference type="Gene3D" id="3.40.50.1000">
    <property type="entry name" value="HAD superfamily/HAD-like"/>
    <property type="match status" value="1"/>
</dbReference>
<dbReference type="PANTHER" id="PTHR10000">
    <property type="entry name" value="PHOSPHOSERINE PHOSPHATASE"/>
    <property type="match status" value="1"/>
</dbReference>
<dbReference type="InterPro" id="IPR000150">
    <property type="entry name" value="Cof"/>
</dbReference>